<keyword evidence="1" id="KW-0472">Membrane</keyword>
<feature type="transmembrane region" description="Helical" evidence="1">
    <location>
        <begin position="44"/>
        <end position="63"/>
    </location>
</feature>
<keyword evidence="1" id="KW-1133">Transmembrane helix</keyword>
<dbReference type="OrthoDB" id="1778612at2"/>
<evidence type="ECO:0000256" key="1">
    <source>
        <dbReference type="SAM" id="Phobius"/>
    </source>
</evidence>
<accession>A0A419T0U3</accession>
<reference evidence="2 3" key="1">
    <citation type="submission" date="2016-08" db="EMBL/GenBank/DDBJ databases">
        <title>A new outlook on sporulation: Clostridium algidixylanolyticum.</title>
        <authorList>
            <person name="Poppleton D.I."/>
            <person name="Gribaldo S."/>
        </authorList>
    </citation>
    <scope>NUCLEOTIDE SEQUENCE [LARGE SCALE GENOMIC DNA]</scope>
    <source>
        <strain evidence="2 3">SPL73</strain>
    </source>
</reference>
<evidence type="ECO:0000313" key="3">
    <source>
        <dbReference type="Proteomes" id="UP000284277"/>
    </source>
</evidence>
<dbReference type="AlphaFoldDB" id="A0A419T0U3"/>
<organism evidence="2 3">
    <name type="scientific">Lacrimispora algidixylanolytica</name>
    <dbReference type="NCBI Taxonomy" id="94868"/>
    <lineage>
        <taxon>Bacteria</taxon>
        <taxon>Bacillati</taxon>
        <taxon>Bacillota</taxon>
        <taxon>Clostridia</taxon>
        <taxon>Lachnospirales</taxon>
        <taxon>Lachnospiraceae</taxon>
        <taxon>Lacrimispora</taxon>
    </lineage>
</organism>
<dbReference type="Proteomes" id="UP000284277">
    <property type="component" value="Unassembled WGS sequence"/>
</dbReference>
<comment type="caution">
    <text evidence="2">The sequence shown here is derived from an EMBL/GenBank/DDBJ whole genome shotgun (WGS) entry which is preliminary data.</text>
</comment>
<evidence type="ECO:0000313" key="2">
    <source>
        <dbReference type="EMBL" id="RKD31048.1"/>
    </source>
</evidence>
<keyword evidence="1" id="KW-0812">Transmembrane</keyword>
<gene>
    <name evidence="2" type="ORF">BET01_04110</name>
</gene>
<proteinExistence type="predicted"/>
<protein>
    <submittedName>
        <fullName evidence="2">Uncharacterized protein</fullName>
    </submittedName>
</protein>
<dbReference type="EMBL" id="MCIA01000023">
    <property type="protein sequence ID" value="RKD31048.1"/>
    <property type="molecule type" value="Genomic_DNA"/>
</dbReference>
<dbReference type="RefSeq" id="WP_120197264.1">
    <property type="nucleotide sequence ID" value="NZ_MCIA01000023.1"/>
</dbReference>
<feature type="transmembrane region" description="Helical" evidence="1">
    <location>
        <begin position="83"/>
        <end position="101"/>
    </location>
</feature>
<keyword evidence="3" id="KW-1185">Reference proteome</keyword>
<sequence>MLSEEKIKLMTSLAMFEKHEGKRIFPVNRYFKGDYIGSKLFQSFFNYTLSFVLCLFLWGLYYMERWLSTMDVTRLTGAGIRIGIFYGIGLLVYLSISFLIYRKRYEYAIRGGKVYLSKLKRLDKRYEGNTRPLKRTKGGRTS</sequence>
<name>A0A419T0U3_9FIRM</name>